<evidence type="ECO:0000313" key="4">
    <source>
        <dbReference type="Proteomes" id="UP001604336"/>
    </source>
</evidence>
<reference evidence="3" key="1">
    <citation type="submission" date="2024-07" db="EMBL/GenBank/DDBJ databases">
        <title>Two chromosome-level genome assemblies of Korean endemic species Abeliophyllum distichum and Forsythia ovata (Oleaceae).</title>
        <authorList>
            <person name="Mun J.H."/>
        </authorList>
    </citation>
    <scope>NUCLEOTIDE SEQUENCE</scope>
    <source>
        <strain evidence="3">KNKB198505000391</strain>
        <tissue evidence="3">Leaf</tissue>
    </source>
</reference>
<evidence type="ECO:0000256" key="1">
    <source>
        <dbReference type="SAM" id="MobiDB-lite"/>
    </source>
</evidence>
<organism evidence="3 4">
    <name type="scientific">Abeliophyllum distichum</name>
    <dbReference type="NCBI Taxonomy" id="126358"/>
    <lineage>
        <taxon>Eukaryota</taxon>
        <taxon>Viridiplantae</taxon>
        <taxon>Streptophyta</taxon>
        <taxon>Embryophyta</taxon>
        <taxon>Tracheophyta</taxon>
        <taxon>Spermatophyta</taxon>
        <taxon>Magnoliopsida</taxon>
        <taxon>eudicotyledons</taxon>
        <taxon>Gunneridae</taxon>
        <taxon>Pentapetalae</taxon>
        <taxon>asterids</taxon>
        <taxon>lamiids</taxon>
        <taxon>Lamiales</taxon>
        <taxon>Oleaceae</taxon>
        <taxon>Forsythieae</taxon>
        <taxon>Abeliophyllum</taxon>
    </lineage>
</organism>
<dbReference type="Proteomes" id="UP001604336">
    <property type="component" value="Unassembled WGS sequence"/>
</dbReference>
<sequence length="119" mass="13096">MTSARKSHLDSTSQPEFHPSESSVLIESGAPELLPSPSRIRSCLRNLKCNSFADVIPGSGSTSESNSSRRDVMKKRSPEGEVVYPEEGRKQPEHCPWIHTPLLQLAASLSLIQDVAVWL</sequence>
<proteinExistence type="predicted"/>
<dbReference type="AlphaFoldDB" id="A0ABD1TXI3"/>
<feature type="compositionally biased region" description="Polar residues" evidence="1">
    <location>
        <begin position="1"/>
        <end position="25"/>
    </location>
</feature>
<feature type="compositionally biased region" description="Basic and acidic residues" evidence="1">
    <location>
        <begin position="67"/>
        <end position="79"/>
    </location>
</feature>
<keyword evidence="4" id="KW-1185">Reference proteome</keyword>
<comment type="caution">
    <text evidence="3">The sequence shown here is derived from an EMBL/GenBank/DDBJ whole genome shotgun (WGS) entry which is preliminary data.</text>
</comment>
<feature type="region of interest" description="Disordered" evidence="1">
    <location>
        <begin position="1"/>
        <end position="33"/>
    </location>
</feature>
<feature type="region of interest" description="Disordered" evidence="1">
    <location>
        <begin position="54"/>
        <end position="91"/>
    </location>
</feature>
<protein>
    <submittedName>
        <fullName evidence="3">Uncharacterized protein</fullName>
    </submittedName>
</protein>
<name>A0ABD1TXI3_9LAMI</name>
<evidence type="ECO:0000313" key="2">
    <source>
        <dbReference type="EMBL" id="KAL2517430.1"/>
    </source>
</evidence>
<gene>
    <name evidence="2" type="ORF">Adt_13677</name>
    <name evidence="3" type="ORF">Adt_13689</name>
</gene>
<reference evidence="4" key="2">
    <citation type="submission" date="2024-07" db="EMBL/GenBank/DDBJ databases">
        <title>Two chromosome-level genome assemblies of Korean endemic species Abeliophyllum distichum and Forsythia ovata (Oleaceae).</title>
        <authorList>
            <person name="Jang H."/>
        </authorList>
    </citation>
    <scope>NUCLEOTIDE SEQUENCE [LARGE SCALE GENOMIC DNA]</scope>
</reference>
<dbReference type="EMBL" id="JBFOLK010000004">
    <property type="protein sequence ID" value="KAL2517430.1"/>
    <property type="molecule type" value="Genomic_DNA"/>
</dbReference>
<accession>A0ABD1TXI3</accession>
<dbReference type="EMBL" id="JBFOLK010000004">
    <property type="protein sequence ID" value="KAL2517442.1"/>
    <property type="molecule type" value="Genomic_DNA"/>
</dbReference>
<evidence type="ECO:0000313" key="3">
    <source>
        <dbReference type="EMBL" id="KAL2517442.1"/>
    </source>
</evidence>